<dbReference type="CDD" id="cd00067">
    <property type="entry name" value="GAL4"/>
    <property type="match status" value="1"/>
</dbReference>
<dbReference type="GO" id="GO:0005634">
    <property type="term" value="C:nucleus"/>
    <property type="evidence" value="ECO:0007669"/>
    <property type="project" value="UniProtKB-SubCell"/>
</dbReference>
<dbReference type="InterPro" id="IPR036864">
    <property type="entry name" value="Zn2-C6_fun-type_DNA-bd_sf"/>
</dbReference>
<protein>
    <recommendedName>
        <fullName evidence="4">Zn(2)-C6 fungal-type domain-containing protein</fullName>
    </recommendedName>
</protein>
<feature type="region of interest" description="Disordered" evidence="3">
    <location>
        <begin position="953"/>
        <end position="976"/>
    </location>
</feature>
<dbReference type="InterPro" id="IPR001138">
    <property type="entry name" value="Zn2Cys6_DnaBD"/>
</dbReference>
<dbReference type="PROSITE" id="PS00463">
    <property type="entry name" value="ZN2_CY6_FUNGAL_1"/>
    <property type="match status" value="1"/>
</dbReference>
<evidence type="ECO:0000256" key="2">
    <source>
        <dbReference type="ARBA" id="ARBA00023242"/>
    </source>
</evidence>
<accession>A0A2N5UGT6</accession>
<comment type="caution">
    <text evidence="6">The sequence shown here is derived from an EMBL/GenBank/DDBJ whole genome shotgun (WGS) entry which is preliminary data.</text>
</comment>
<organism evidence="6 9">
    <name type="scientific">Puccinia coronata f. sp. avenae</name>
    <dbReference type="NCBI Taxonomy" id="200324"/>
    <lineage>
        <taxon>Eukaryota</taxon>
        <taxon>Fungi</taxon>
        <taxon>Dikarya</taxon>
        <taxon>Basidiomycota</taxon>
        <taxon>Pucciniomycotina</taxon>
        <taxon>Pucciniomycetes</taxon>
        <taxon>Pucciniales</taxon>
        <taxon>Pucciniaceae</taxon>
        <taxon>Puccinia</taxon>
    </lineage>
</organism>
<feature type="region of interest" description="Disordered" evidence="3">
    <location>
        <begin position="691"/>
        <end position="745"/>
    </location>
</feature>
<evidence type="ECO:0000256" key="3">
    <source>
        <dbReference type="SAM" id="MobiDB-lite"/>
    </source>
</evidence>
<dbReference type="PANTHER" id="PTHR31001">
    <property type="entry name" value="UNCHARACTERIZED TRANSCRIPTIONAL REGULATORY PROTEIN"/>
    <property type="match status" value="1"/>
</dbReference>
<dbReference type="GO" id="GO:0008270">
    <property type="term" value="F:zinc ion binding"/>
    <property type="evidence" value="ECO:0007669"/>
    <property type="project" value="InterPro"/>
</dbReference>
<evidence type="ECO:0000313" key="6">
    <source>
        <dbReference type="EMBL" id="PLW36906.1"/>
    </source>
</evidence>
<dbReference type="PANTHER" id="PTHR31001:SF90">
    <property type="entry name" value="CENTROMERE DNA-BINDING PROTEIN COMPLEX CBF3 SUBUNIT B"/>
    <property type="match status" value="1"/>
</dbReference>
<dbReference type="SMART" id="SM00066">
    <property type="entry name" value="GAL4"/>
    <property type="match status" value="1"/>
</dbReference>
<dbReference type="PROSITE" id="PS50048">
    <property type="entry name" value="ZN2_CY6_FUNGAL_2"/>
    <property type="match status" value="1"/>
</dbReference>
<feature type="region of interest" description="Disordered" evidence="3">
    <location>
        <begin position="1"/>
        <end position="54"/>
    </location>
</feature>
<evidence type="ECO:0000313" key="9">
    <source>
        <dbReference type="Proteomes" id="UP000235392"/>
    </source>
</evidence>
<dbReference type="Proteomes" id="UP000235392">
    <property type="component" value="Unassembled WGS sequence"/>
</dbReference>
<comment type="subcellular location">
    <subcellularLocation>
        <location evidence="1">Nucleus</location>
    </subcellularLocation>
</comment>
<dbReference type="Proteomes" id="UP000235388">
    <property type="component" value="Unassembled WGS sequence"/>
</dbReference>
<keyword evidence="8" id="KW-1185">Reference proteome</keyword>
<sequence>MSSSSDINQQTASAALLPPKTATANGNSAAADSSSSTHSEKQPKPKKKLNRQLASCSGCRKRRTRCDRGRPCSECHKRNVNCDYTGATAPPAITHAAILEQVEREEYIKQLEARLQLLERGTSGSPTTSNPPAHSHPPQDFTVDDIAAQLSLITIGRRVRCQPAGKEPHQLRTQLESVLASQSNIPPITFIQPEQQFSLDLVAKYPVPSLEELCLELLPPRPQIDFLSEYYFNTLNIWSPSINRLDWNIQLNAFWNTPDRLSFRPSSSPRNPPHLTQHYLAQFISVIYGVIGHGLARLADIHHLESAAENQSSVGSSTSSPPRDYHLWNLNQAEKISLSNRWFRFSLGLLMSPEGNIYVKPTVFGIRAMSILSNVEHAPENVDHGMFFWSLTSSLAASAGLLQEPPISDDEELQTLDEIEVESRRQLAWAILALDWAGHSIAGGTRPYQDPDQITVKIPGTVLSPNTPLHPNDGWPLDPLLCIRKLAAQMDKVMRKNSFMISSGRLATYEDVTEGQMRIQQVESSVPPRLQARISADGKSLETVVKSDPIYTLLATFLHSRFCIPQIRLLRLFIFPKPGVPPEERIKQLNTLLAVSKRHFLAVEHYPHSLSMHPLIIYGLINTAVACALVLLTNHQTHELTIEEDFFLTQLNKLIALFDLGKKTIAVSMARKAVALLQTLIKQIELRSTTSGSKSWDRRKKGPAVAAEPSENSSSADVGVEVKKRKQQKPKVPPKPQEPANFQSLPCGIGMPSVESSHAQAVQPHHRRASEQMARYSISSSHGLMSTSPRIIPVHTSPLAGIHHSELTSSEAFPAQPTPPLVPSQPNRRPGFSTHSSSSHHSLPDRYLSLDHPLNCSPSFRPVASLPRHHNNQGSTIVEFGTIDAQLDHHQFDFSTLQSCSYGGYGSKLGGQPDVSGADEGTANEQHHDSLNLLEMFDPGFVFHLPNWTRPTEPTTSFVSSKPAEPLPLPIHPSELEHFQPTFNPDFAPFVAPGLPHSDPSDPRRRFS</sequence>
<dbReference type="AlphaFoldDB" id="A0A2N5UGT6"/>
<proteinExistence type="predicted"/>
<feature type="compositionally biased region" description="Low complexity" evidence="3">
    <location>
        <begin position="21"/>
        <end position="37"/>
    </location>
</feature>
<gene>
    <name evidence="7" type="ORF">PCANC_11012</name>
    <name evidence="5" type="ORF">PCANC_11798</name>
    <name evidence="6" type="ORF">PCASD_10166</name>
</gene>
<dbReference type="EMBL" id="PGCJ01000855">
    <property type="protein sequence ID" value="PLW17169.1"/>
    <property type="molecule type" value="Genomic_DNA"/>
</dbReference>
<feature type="region of interest" description="Disordered" evidence="3">
    <location>
        <begin position="121"/>
        <end position="141"/>
    </location>
</feature>
<dbReference type="Gene3D" id="4.10.240.10">
    <property type="entry name" value="Zn(2)-C6 fungal-type DNA-binding domain"/>
    <property type="match status" value="1"/>
</dbReference>
<dbReference type="GO" id="GO:0000981">
    <property type="term" value="F:DNA-binding transcription factor activity, RNA polymerase II-specific"/>
    <property type="evidence" value="ECO:0007669"/>
    <property type="project" value="InterPro"/>
</dbReference>
<evidence type="ECO:0000313" key="8">
    <source>
        <dbReference type="Proteomes" id="UP000235388"/>
    </source>
</evidence>
<dbReference type="EMBL" id="PGCI01000152">
    <property type="protein sequence ID" value="PLW36906.1"/>
    <property type="molecule type" value="Genomic_DNA"/>
</dbReference>
<feature type="compositionally biased region" description="Polar residues" evidence="3">
    <location>
        <begin position="1"/>
        <end position="13"/>
    </location>
</feature>
<evidence type="ECO:0000256" key="1">
    <source>
        <dbReference type="ARBA" id="ARBA00004123"/>
    </source>
</evidence>
<evidence type="ECO:0000313" key="5">
    <source>
        <dbReference type="EMBL" id="PLW17169.1"/>
    </source>
</evidence>
<dbReference type="Pfam" id="PF00172">
    <property type="entry name" value="Zn_clus"/>
    <property type="match status" value="1"/>
</dbReference>
<keyword evidence="2" id="KW-0539">Nucleus</keyword>
<feature type="region of interest" description="Disordered" evidence="3">
    <location>
        <begin position="810"/>
        <end position="846"/>
    </location>
</feature>
<dbReference type="OrthoDB" id="2506114at2759"/>
<dbReference type="STRING" id="200324.A0A2N5UGT6"/>
<feature type="domain" description="Zn(2)-C6 fungal-type" evidence="4">
    <location>
        <begin position="55"/>
        <end position="84"/>
    </location>
</feature>
<dbReference type="EMBL" id="PGCJ01000176">
    <property type="protein sequence ID" value="PLW40878.1"/>
    <property type="molecule type" value="Genomic_DNA"/>
</dbReference>
<dbReference type="SUPFAM" id="SSF57701">
    <property type="entry name" value="Zn2/Cys6 DNA-binding domain"/>
    <property type="match status" value="1"/>
</dbReference>
<name>A0A2N5UGT6_9BASI</name>
<reference evidence="8 9" key="1">
    <citation type="submission" date="2017-11" db="EMBL/GenBank/DDBJ databases">
        <title>De novo assembly and phasing of dikaryotic genomes from two isolates of Puccinia coronata f. sp. avenae, the causal agent of oat crown rust.</title>
        <authorList>
            <person name="Miller M.E."/>
            <person name="Zhang Y."/>
            <person name="Omidvar V."/>
            <person name="Sperschneider J."/>
            <person name="Schwessinger B."/>
            <person name="Raley C."/>
            <person name="Palmer J.M."/>
            <person name="Garnica D."/>
            <person name="Upadhyaya N."/>
            <person name="Rathjen J."/>
            <person name="Taylor J.M."/>
            <person name="Park R.F."/>
            <person name="Dodds P.N."/>
            <person name="Hirsch C.D."/>
            <person name="Kianian S.F."/>
            <person name="Figueroa M."/>
        </authorList>
    </citation>
    <scope>NUCLEOTIDE SEQUENCE [LARGE SCALE GENOMIC DNA]</scope>
    <source>
        <strain evidence="5">12NC29</strain>
        <strain evidence="6">12SD80</strain>
    </source>
</reference>
<feature type="compositionally biased region" description="Polar residues" evidence="3">
    <location>
        <begin position="122"/>
        <end position="132"/>
    </location>
</feature>
<evidence type="ECO:0000313" key="7">
    <source>
        <dbReference type="EMBL" id="PLW40878.1"/>
    </source>
</evidence>
<dbReference type="InterPro" id="IPR050613">
    <property type="entry name" value="Sec_Metabolite_Reg"/>
</dbReference>
<evidence type="ECO:0000259" key="4">
    <source>
        <dbReference type="PROSITE" id="PS50048"/>
    </source>
</evidence>
<dbReference type="CDD" id="cd12148">
    <property type="entry name" value="fungal_TF_MHR"/>
    <property type="match status" value="1"/>
</dbReference>